<dbReference type="Gene3D" id="3.60.10.10">
    <property type="entry name" value="Endonuclease/exonuclease/phosphatase"/>
    <property type="match status" value="1"/>
</dbReference>
<protein>
    <recommendedName>
        <fullName evidence="9">ExeM/NucH family extracellular endonuclease</fullName>
    </recommendedName>
</protein>
<dbReference type="InterPro" id="IPR005135">
    <property type="entry name" value="Endo/exonuclease/phosphatase"/>
</dbReference>
<dbReference type="Pfam" id="PF03160">
    <property type="entry name" value="Calx-beta"/>
    <property type="match status" value="1"/>
</dbReference>
<dbReference type="AlphaFoldDB" id="A0A1Z4C4N4"/>
<evidence type="ECO:0000313" key="7">
    <source>
        <dbReference type="EMBL" id="ASF48465.1"/>
    </source>
</evidence>
<dbReference type="PANTHER" id="PTHR42834:SF1">
    <property type="entry name" value="ENDONUCLEASE_EXONUCLEASE_PHOSPHATASE FAMILY PROTEIN (AFU_ORTHOLOGUE AFUA_3G09210)"/>
    <property type="match status" value="1"/>
</dbReference>
<keyword evidence="3" id="KW-0106">Calcium</keyword>
<feature type="domain" description="Calx-beta" evidence="5">
    <location>
        <begin position="252"/>
        <end position="351"/>
    </location>
</feature>
<dbReference type="InterPro" id="IPR047971">
    <property type="entry name" value="ExeM-like"/>
</dbReference>
<dbReference type="EMBL" id="CP022129">
    <property type="protein sequence ID" value="ASF48465.1"/>
    <property type="molecule type" value="Genomic_DNA"/>
</dbReference>
<gene>
    <name evidence="7" type="ORF">CEK71_21720</name>
</gene>
<dbReference type="GO" id="GO:0007154">
    <property type="term" value="P:cell communication"/>
    <property type="evidence" value="ECO:0007669"/>
    <property type="project" value="InterPro"/>
</dbReference>
<evidence type="ECO:0000256" key="2">
    <source>
        <dbReference type="ARBA" id="ARBA00022737"/>
    </source>
</evidence>
<evidence type="ECO:0000256" key="1">
    <source>
        <dbReference type="ARBA" id="ARBA00022729"/>
    </source>
</evidence>
<dbReference type="SUPFAM" id="SSF51120">
    <property type="entry name" value="beta-Roll"/>
    <property type="match status" value="1"/>
</dbReference>
<sequence length="1116" mass="114521">MSELFLQKPRPLALAIFAALNLVPAAQATCISLTALGSAYTQDFNGLATSGTANTLALTGWALAESGSSARNNGQYAADTGSGTTGDVISFGASAAADRAFGTLRSGTLVPTIGACFTNNTGAALSGLSIAYTGEEWRLGTANRTDQLTFEYSTSATDLATGTWTGVAALNFTTPDTATAGAKVGNNAGERTALSATVGSLNIANGATFWLRWTDVDATGADDGLAVDDFSLTPTGSAGLPTLSIDDVSQTEGNSGNTAFTFTVSLSAPAPVGGVSFDIATADGTATAGSDYVANALTGQTIAAGSSSYTFTVQVKGDGTYEPNEGFTVNLSNASNATIADAQGAGTITNDDSACGLAATKISAVQGSGAATPLSGSVSVEGIVVGDYQGTSANSLRGFFVQEEDADSDGNAATSEGVFVFDGTTALANVSVGDKVRVTGTPVEFFNMTQLGTVTGVEVCASNQALPTAAVLTLPVPNVPANDLTAATAAVNSYYEAFEGMLVTFPTTLKVSEYFELERYGQLVLSQGGRIPTYTNVSVPSTAGYTNHLINLAKRQIILDDKDNTQNSALTNNQALPYPTGGLSTTNRFRGGDSIANLTGVLHWSFAGFTGTDAWRIRPVSERYSYTFAATNPRKAVPTVGGTLKVSSFNVLNYFTTIDTTASDTTGPCAPSGTQDCRGADSASELSRQTAKAATALCGINADIFGLMELENNATASLTSLVTAANAISGCGPFAYINTGTIGTDAIKVGLLYNTNTVAPSGSFALLTSSADARFIDTKNRPSLAQTFSQTSTGEKLTVVVNHLKSKGSACTDINPSDIDNNDGQGNCNLTRTAAAQALVDWVQGDPTGSFDPDFLLIGDMNSYAKEHPIQAIEKGADDTANTSDDFTNLVKTFGGTAAYSYVFDGQTGYIDHALASPSLLAQVTGAGDWHINADEPPSFDYNDTVADTGEATFEVKPSALPLYAANPYRTSDHDPVVIGIQLAASINRIDGTAARDTLTGTPGKDRMTGLGSADLLTGGMGKDVFVYLSPTDGIDTITDFTLGEDTLDLTALLLSIGYEGGNALGDGVVKLAATGADTLVSVDPDGTAGSAPARVLVRIQGVSVLNVNNAANFKF</sequence>
<evidence type="ECO:0000256" key="3">
    <source>
        <dbReference type="ARBA" id="ARBA00022837"/>
    </source>
</evidence>
<evidence type="ECO:0000256" key="4">
    <source>
        <dbReference type="SAM" id="SignalP"/>
    </source>
</evidence>
<dbReference type="NCBIfam" id="TIGR03661">
    <property type="entry name" value="T1SS_VCA0849"/>
    <property type="match status" value="1"/>
</dbReference>
<organism evidence="7 8">
    <name type="scientific">Methylovulum psychrotolerans</name>
    <dbReference type="NCBI Taxonomy" id="1704499"/>
    <lineage>
        <taxon>Bacteria</taxon>
        <taxon>Pseudomonadati</taxon>
        <taxon>Pseudomonadota</taxon>
        <taxon>Gammaproteobacteria</taxon>
        <taxon>Methylococcales</taxon>
        <taxon>Methylococcaceae</taxon>
        <taxon>Methylovulum</taxon>
    </lineage>
</organism>
<dbReference type="InterPro" id="IPR036691">
    <property type="entry name" value="Endo/exonu/phosph_ase_sf"/>
</dbReference>
<feature type="domain" description="Endonuclease/exonuclease/phosphatase" evidence="6">
    <location>
        <begin position="697"/>
        <end position="974"/>
    </location>
</feature>
<dbReference type="Proteomes" id="UP000197019">
    <property type="component" value="Chromosome"/>
</dbReference>
<dbReference type="InterPro" id="IPR003644">
    <property type="entry name" value="Calx_beta"/>
</dbReference>
<name>A0A1Z4C4N4_9GAMM</name>
<reference evidence="7 8" key="1">
    <citation type="submission" date="2017-06" db="EMBL/GenBank/DDBJ databases">
        <title>Genome Sequencing of the methanotroph Methylovulum psychrotolerants str. HV10-M2 isolated from a high-altitude environment.</title>
        <authorList>
            <person name="Mateos-Rivera A."/>
        </authorList>
    </citation>
    <scope>NUCLEOTIDE SEQUENCE [LARGE SCALE GENOMIC DNA]</scope>
    <source>
        <strain evidence="7 8">HV10_M2</strain>
    </source>
</reference>
<dbReference type="GO" id="GO:0003824">
    <property type="term" value="F:catalytic activity"/>
    <property type="evidence" value="ECO:0007669"/>
    <property type="project" value="InterPro"/>
</dbReference>
<dbReference type="SUPFAM" id="SSF141072">
    <property type="entry name" value="CalX-like"/>
    <property type="match status" value="1"/>
</dbReference>
<dbReference type="Gene3D" id="2.60.40.2030">
    <property type="match status" value="1"/>
</dbReference>
<proteinExistence type="predicted"/>
<dbReference type="Gene3D" id="2.150.10.10">
    <property type="entry name" value="Serralysin-like metalloprotease, C-terminal"/>
    <property type="match status" value="1"/>
</dbReference>
<evidence type="ECO:0008006" key="9">
    <source>
        <dbReference type="Google" id="ProtNLM"/>
    </source>
</evidence>
<dbReference type="InterPro" id="IPR038081">
    <property type="entry name" value="CalX-like_sf"/>
</dbReference>
<dbReference type="InterPro" id="IPR011049">
    <property type="entry name" value="Serralysin-like_metalloprot_C"/>
</dbReference>
<dbReference type="SUPFAM" id="SSF56219">
    <property type="entry name" value="DNase I-like"/>
    <property type="match status" value="1"/>
</dbReference>
<keyword evidence="2" id="KW-0677">Repeat</keyword>
<keyword evidence="8" id="KW-1185">Reference proteome</keyword>
<dbReference type="CDD" id="cd10283">
    <property type="entry name" value="MnuA_DNase1-like"/>
    <property type="match status" value="1"/>
</dbReference>
<accession>A0A1Z4C4N4</accession>
<evidence type="ECO:0000313" key="8">
    <source>
        <dbReference type="Proteomes" id="UP000197019"/>
    </source>
</evidence>
<dbReference type="PANTHER" id="PTHR42834">
    <property type="entry name" value="ENDONUCLEASE/EXONUCLEASE/PHOSPHATASE FAMILY PROTEIN (AFU_ORTHOLOGUE AFUA_3G09210)"/>
    <property type="match status" value="1"/>
</dbReference>
<feature type="chain" id="PRO_5012373730" description="ExeM/NucH family extracellular endonuclease" evidence="4">
    <location>
        <begin position="29"/>
        <end position="1116"/>
    </location>
</feature>
<dbReference type="RefSeq" id="WP_088621327.1">
    <property type="nucleotide sequence ID" value="NZ_CP022129.1"/>
</dbReference>
<dbReference type="CDD" id="cd04486">
    <property type="entry name" value="YhcR_OBF_like"/>
    <property type="match status" value="1"/>
</dbReference>
<feature type="signal peptide" evidence="4">
    <location>
        <begin position="1"/>
        <end position="28"/>
    </location>
</feature>
<dbReference type="Pfam" id="PF03372">
    <property type="entry name" value="Exo_endo_phos"/>
    <property type="match status" value="1"/>
</dbReference>
<dbReference type="GO" id="GO:0016020">
    <property type="term" value="C:membrane"/>
    <property type="evidence" value="ECO:0007669"/>
    <property type="project" value="InterPro"/>
</dbReference>
<dbReference type="OrthoDB" id="9800417at2"/>
<evidence type="ECO:0000259" key="5">
    <source>
        <dbReference type="Pfam" id="PF03160"/>
    </source>
</evidence>
<dbReference type="NCBIfam" id="NF033681">
    <property type="entry name" value="ExeM_NucH_DNase"/>
    <property type="match status" value="1"/>
</dbReference>
<dbReference type="KEGG" id="mpsy:CEK71_21720"/>
<keyword evidence="1 4" id="KW-0732">Signal</keyword>
<dbReference type="InterPro" id="IPR019960">
    <property type="entry name" value="T1SS_VCA0849"/>
</dbReference>
<evidence type="ECO:0000259" key="6">
    <source>
        <dbReference type="Pfam" id="PF03372"/>
    </source>
</evidence>